<evidence type="ECO:0000313" key="1">
    <source>
        <dbReference type="EMBL" id="EMN88948.1"/>
    </source>
</evidence>
<name>M6Q8I4_9LEPT</name>
<keyword evidence="2" id="KW-1185">Reference proteome</keyword>
<organism evidence="1 2">
    <name type="scientific">Leptospira weilii str. UI 13098</name>
    <dbReference type="NCBI Taxonomy" id="1088542"/>
    <lineage>
        <taxon>Bacteria</taxon>
        <taxon>Pseudomonadati</taxon>
        <taxon>Spirochaetota</taxon>
        <taxon>Spirochaetia</taxon>
        <taxon>Leptospirales</taxon>
        <taxon>Leptospiraceae</taxon>
        <taxon>Leptospira</taxon>
    </lineage>
</organism>
<dbReference type="AlphaFoldDB" id="M6Q8I4"/>
<proteinExistence type="predicted"/>
<comment type="caution">
    <text evidence="1">The sequence shown here is derived from an EMBL/GenBank/DDBJ whole genome shotgun (WGS) entry which is preliminary data.</text>
</comment>
<sequence>MKLTSRRAAPRKALRLSSFRATYLAILRERDLSLGKLCAYVPSTSPKHRPIGRCLLRLGNVVPEFP</sequence>
<gene>
    <name evidence="1" type="ORF">LEP1GSC108_1943</name>
</gene>
<dbReference type="EMBL" id="AHNU02000067">
    <property type="protein sequence ID" value="EMN88948.1"/>
    <property type="molecule type" value="Genomic_DNA"/>
</dbReference>
<protein>
    <submittedName>
        <fullName evidence="1">Uncharacterized protein</fullName>
    </submittedName>
</protein>
<evidence type="ECO:0000313" key="2">
    <source>
        <dbReference type="Proteomes" id="UP000012118"/>
    </source>
</evidence>
<dbReference type="Proteomes" id="UP000012118">
    <property type="component" value="Unassembled WGS sequence"/>
</dbReference>
<reference evidence="1 2" key="1">
    <citation type="submission" date="2013-01" db="EMBL/GenBank/DDBJ databases">
        <authorList>
            <person name="Harkins D.M."/>
            <person name="Durkin A.S."/>
            <person name="Brinkac L.M."/>
            <person name="Haft D.H."/>
            <person name="Selengut J.D."/>
            <person name="Sanka R."/>
            <person name="DePew J."/>
            <person name="Purushe J."/>
            <person name="Chanthongthip A."/>
            <person name="Lattana O."/>
            <person name="Phetsouvanh R."/>
            <person name="Newton P.N."/>
            <person name="Vinetz J.M."/>
            <person name="Sutton G.G."/>
            <person name="Nierman W.C."/>
            <person name="Fouts D.E."/>
        </authorList>
    </citation>
    <scope>NUCLEOTIDE SEQUENCE [LARGE SCALE GENOMIC DNA]</scope>
    <source>
        <strain evidence="1 2">UI 13098</strain>
    </source>
</reference>
<accession>M6Q8I4</accession>